<dbReference type="AlphaFoldDB" id="A0A0K0F332"/>
<evidence type="ECO:0000256" key="8">
    <source>
        <dbReference type="SAM" id="Phobius"/>
    </source>
</evidence>
<comment type="subcellular location">
    <subcellularLocation>
        <location evidence="1">Membrane</location>
        <topology evidence="1">Multi-pass membrane protein</topology>
    </subcellularLocation>
</comment>
<dbReference type="WBParaSite" id="SVE_0321400.1">
    <property type="protein sequence ID" value="SVE_0321400.1"/>
    <property type="gene ID" value="SVE_0321400"/>
</dbReference>
<evidence type="ECO:0000256" key="1">
    <source>
        <dbReference type="ARBA" id="ARBA00004141"/>
    </source>
</evidence>
<dbReference type="GO" id="GO:0000506">
    <property type="term" value="C:glycosylphosphatidylinositol-N-acetylglucosaminyltransferase (GPI-GnT) complex"/>
    <property type="evidence" value="ECO:0007669"/>
    <property type="project" value="TreeGrafter"/>
</dbReference>
<accession>A0A0K0F332</accession>
<evidence type="ECO:0000313" key="9">
    <source>
        <dbReference type="Proteomes" id="UP000035680"/>
    </source>
</evidence>
<name>A0A0K0F332_STRVS</name>
<keyword evidence="7 8" id="KW-0472">Membrane</keyword>
<feature type="transmembrane region" description="Helical" evidence="8">
    <location>
        <begin position="50"/>
        <end position="68"/>
    </location>
</feature>
<evidence type="ECO:0000256" key="2">
    <source>
        <dbReference type="ARBA" id="ARBA00004687"/>
    </source>
</evidence>
<proteinExistence type="inferred from homology"/>
<keyword evidence="6 8" id="KW-1133">Transmembrane helix</keyword>
<keyword evidence="4" id="KW-0337">GPI-anchor biosynthesis</keyword>
<evidence type="ECO:0000256" key="7">
    <source>
        <dbReference type="ARBA" id="ARBA00023136"/>
    </source>
</evidence>
<feature type="transmembrane region" description="Helical" evidence="8">
    <location>
        <begin position="74"/>
        <end position="95"/>
    </location>
</feature>
<feature type="transmembrane region" description="Helical" evidence="8">
    <location>
        <begin position="215"/>
        <end position="233"/>
    </location>
</feature>
<evidence type="ECO:0000256" key="3">
    <source>
        <dbReference type="ARBA" id="ARBA00008321"/>
    </source>
</evidence>
<sequence length="280" mass="32200">MGEWRKILYCQQKSFPDNYVSEKYFLSGLTVNHNLRKYSFKDSVLGASRFTLQLNIIFFFYLGHYFIMNNLLPLYSLVLINIVVPISAIFLYWIGEGQNFTTHLTQVATQSLFCCCLTYAVSPILRTLGREIDTDSIYIASGLFFSLSIVFHDFGLSSPIVNMNFSTNISLAASILLISRVNNNADSYFLLVLSYGLFNTFPNINLFIREHFQPNFPFIASSIISTIISIFLYNTYFPLFVSYIFLHIFLLLVIPTIFVNMQSFKNVIHGPWDEATVNKK</sequence>
<keyword evidence="9" id="KW-1185">Reference proteome</keyword>
<organism evidence="9 10">
    <name type="scientific">Strongyloides venezuelensis</name>
    <name type="common">Threadworm</name>
    <dbReference type="NCBI Taxonomy" id="75913"/>
    <lineage>
        <taxon>Eukaryota</taxon>
        <taxon>Metazoa</taxon>
        <taxon>Ecdysozoa</taxon>
        <taxon>Nematoda</taxon>
        <taxon>Chromadorea</taxon>
        <taxon>Rhabditida</taxon>
        <taxon>Tylenchina</taxon>
        <taxon>Panagrolaimomorpha</taxon>
        <taxon>Strongyloidoidea</taxon>
        <taxon>Strongyloididae</taxon>
        <taxon>Strongyloides</taxon>
    </lineage>
</organism>
<reference evidence="10" key="2">
    <citation type="submission" date="2015-08" db="UniProtKB">
        <authorList>
            <consortium name="WormBaseParasite"/>
        </authorList>
    </citation>
    <scope>IDENTIFICATION</scope>
</reference>
<feature type="transmembrane region" description="Helical" evidence="8">
    <location>
        <begin position="239"/>
        <end position="259"/>
    </location>
</feature>
<dbReference type="GO" id="GO:0006506">
    <property type="term" value="P:GPI anchor biosynthetic process"/>
    <property type="evidence" value="ECO:0007669"/>
    <property type="project" value="UniProtKB-UniPathway"/>
</dbReference>
<reference evidence="9" key="1">
    <citation type="submission" date="2014-07" db="EMBL/GenBank/DDBJ databases">
        <authorList>
            <person name="Martin A.A"/>
            <person name="De Silva N."/>
        </authorList>
    </citation>
    <scope>NUCLEOTIDE SEQUENCE</scope>
</reference>
<dbReference type="Pfam" id="PF06432">
    <property type="entry name" value="GPI2"/>
    <property type="match status" value="1"/>
</dbReference>
<keyword evidence="5 8" id="KW-0812">Transmembrane</keyword>
<evidence type="ECO:0000256" key="4">
    <source>
        <dbReference type="ARBA" id="ARBA00022502"/>
    </source>
</evidence>
<comment type="pathway">
    <text evidence="2">Glycolipid biosynthesis; glycosylphosphatidylinositol-anchor biosynthesis.</text>
</comment>
<evidence type="ECO:0000313" key="10">
    <source>
        <dbReference type="WBParaSite" id="SVE_0321400.1"/>
    </source>
</evidence>
<dbReference type="PANTHER" id="PTHR12982:SF0">
    <property type="entry name" value="PHOSPHATIDYLINOSITOL N-ACETYLGLUCOSAMINYLTRANSFERASE SUBUNIT C"/>
    <property type="match status" value="1"/>
</dbReference>
<feature type="transmembrane region" description="Helical" evidence="8">
    <location>
        <begin position="187"/>
        <end position="208"/>
    </location>
</feature>
<feature type="transmembrane region" description="Helical" evidence="8">
    <location>
        <begin position="137"/>
        <end position="156"/>
    </location>
</feature>
<evidence type="ECO:0000256" key="6">
    <source>
        <dbReference type="ARBA" id="ARBA00022989"/>
    </source>
</evidence>
<protein>
    <submittedName>
        <fullName evidence="10">Phosphatidylinositol N-acetylglucosaminyltransferase subunit C</fullName>
    </submittedName>
</protein>
<dbReference type="PANTHER" id="PTHR12982">
    <property type="entry name" value="PHOSPHATIDYLINOSITOL GLYCAN, CLASS C"/>
    <property type="match status" value="1"/>
</dbReference>
<evidence type="ECO:0000256" key="5">
    <source>
        <dbReference type="ARBA" id="ARBA00022692"/>
    </source>
</evidence>
<comment type="similarity">
    <text evidence="3">Belongs to the PIGC family.</text>
</comment>
<dbReference type="UniPathway" id="UPA00196"/>
<dbReference type="InterPro" id="IPR009450">
    <property type="entry name" value="Plno_GlcNAc_GPI2"/>
</dbReference>
<dbReference type="Proteomes" id="UP000035680">
    <property type="component" value="Unassembled WGS sequence"/>
</dbReference>
<dbReference type="STRING" id="75913.A0A0K0F332"/>